<evidence type="ECO:0000256" key="1">
    <source>
        <dbReference type="SAM" id="MobiDB-lite"/>
    </source>
</evidence>
<sequence length="69" mass="6910">MIANGLARGGSGLGGVGAGPARPRSASGAGWSDVPVRGLTAPAALNHHIREPHCGLDIWIGLEICPGYP</sequence>
<feature type="compositionally biased region" description="Gly residues" evidence="1">
    <location>
        <begin position="7"/>
        <end position="18"/>
    </location>
</feature>
<dbReference type="AlphaFoldDB" id="A0A8J3FVA2"/>
<name>A0A8J3FVA2_9PSEU</name>
<proteinExistence type="predicted"/>
<keyword evidence="3" id="KW-1185">Reference proteome</keyword>
<protein>
    <submittedName>
        <fullName evidence="2">Uncharacterized protein</fullName>
    </submittedName>
</protein>
<evidence type="ECO:0000313" key="3">
    <source>
        <dbReference type="Proteomes" id="UP000637578"/>
    </source>
</evidence>
<organism evidence="2 3">
    <name type="scientific">Longimycelium tulufanense</name>
    <dbReference type="NCBI Taxonomy" id="907463"/>
    <lineage>
        <taxon>Bacteria</taxon>
        <taxon>Bacillati</taxon>
        <taxon>Actinomycetota</taxon>
        <taxon>Actinomycetes</taxon>
        <taxon>Pseudonocardiales</taxon>
        <taxon>Pseudonocardiaceae</taxon>
        <taxon>Longimycelium</taxon>
    </lineage>
</organism>
<reference evidence="2" key="2">
    <citation type="submission" date="2020-09" db="EMBL/GenBank/DDBJ databases">
        <authorList>
            <person name="Sun Q."/>
            <person name="Zhou Y."/>
        </authorList>
    </citation>
    <scope>NUCLEOTIDE SEQUENCE</scope>
    <source>
        <strain evidence="2">CGMCC 4.5737</strain>
    </source>
</reference>
<reference evidence="2" key="1">
    <citation type="journal article" date="2014" name="Int. J. Syst. Evol. Microbiol.">
        <title>Complete genome sequence of Corynebacterium casei LMG S-19264T (=DSM 44701T), isolated from a smear-ripened cheese.</title>
        <authorList>
            <consortium name="US DOE Joint Genome Institute (JGI-PGF)"/>
            <person name="Walter F."/>
            <person name="Albersmeier A."/>
            <person name="Kalinowski J."/>
            <person name="Ruckert C."/>
        </authorList>
    </citation>
    <scope>NUCLEOTIDE SEQUENCE</scope>
    <source>
        <strain evidence="2">CGMCC 4.5737</strain>
    </source>
</reference>
<comment type="caution">
    <text evidence="2">The sequence shown here is derived from an EMBL/GenBank/DDBJ whole genome shotgun (WGS) entry which is preliminary data.</text>
</comment>
<evidence type="ECO:0000313" key="2">
    <source>
        <dbReference type="EMBL" id="GGM61861.1"/>
    </source>
</evidence>
<gene>
    <name evidence="2" type="ORF">GCM10012275_35970</name>
</gene>
<feature type="region of interest" description="Disordered" evidence="1">
    <location>
        <begin position="1"/>
        <end position="32"/>
    </location>
</feature>
<accession>A0A8J3FVA2</accession>
<dbReference type="Proteomes" id="UP000637578">
    <property type="component" value="Unassembled WGS sequence"/>
</dbReference>
<dbReference type="EMBL" id="BMMK01000016">
    <property type="protein sequence ID" value="GGM61861.1"/>
    <property type="molecule type" value="Genomic_DNA"/>
</dbReference>